<dbReference type="InParanoid" id="A2DEG0"/>
<sequence length="141" mass="16236">MILIACSFLSESGTFLNKIILGLCPIIVITFYMEAKGFSVEVDKFKEHIKTIEPEVREKIQKFHLDILPFLYYKKYIHFAVVAVTLTTFAPFIETIFHLTPVLEILFYVISVYLMMPCAVKQIVQLEGIVLEKLNPTMLAE</sequence>
<evidence type="ECO:0000313" key="3">
    <source>
        <dbReference type="Proteomes" id="UP000001542"/>
    </source>
</evidence>
<dbReference type="VEuPathDB" id="TrichDB:TVAG_282570"/>
<keyword evidence="3" id="KW-1185">Reference proteome</keyword>
<reference evidence="2" key="1">
    <citation type="submission" date="2006-10" db="EMBL/GenBank/DDBJ databases">
        <authorList>
            <person name="Amadeo P."/>
            <person name="Zhao Q."/>
            <person name="Wortman J."/>
            <person name="Fraser-Liggett C."/>
            <person name="Carlton J."/>
        </authorList>
    </citation>
    <scope>NUCLEOTIDE SEQUENCE</scope>
    <source>
        <strain evidence="2">G3</strain>
    </source>
</reference>
<dbReference type="VEuPathDB" id="TrichDB:TVAGG3_0028750"/>
<evidence type="ECO:0000313" key="2">
    <source>
        <dbReference type="EMBL" id="EAY21087.1"/>
    </source>
</evidence>
<protein>
    <submittedName>
        <fullName evidence="2">Uncharacterized protein</fullName>
    </submittedName>
</protein>
<feature type="transmembrane region" description="Helical" evidence="1">
    <location>
        <begin position="105"/>
        <end position="124"/>
    </location>
</feature>
<dbReference type="AlphaFoldDB" id="A2DEG0"/>
<gene>
    <name evidence="2" type="ORF">TVAG_282570</name>
</gene>
<evidence type="ECO:0000256" key="1">
    <source>
        <dbReference type="SAM" id="Phobius"/>
    </source>
</evidence>
<dbReference type="Proteomes" id="UP000001542">
    <property type="component" value="Unassembled WGS sequence"/>
</dbReference>
<dbReference type="EMBL" id="DS113192">
    <property type="protein sequence ID" value="EAY21087.1"/>
    <property type="molecule type" value="Genomic_DNA"/>
</dbReference>
<dbReference type="KEGG" id="tva:5466644"/>
<dbReference type="RefSeq" id="XP_001582073.1">
    <property type="nucleotide sequence ID" value="XM_001582023.1"/>
</dbReference>
<keyword evidence="1" id="KW-0472">Membrane</keyword>
<feature type="transmembrane region" description="Helical" evidence="1">
    <location>
        <begin position="76"/>
        <end position="93"/>
    </location>
</feature>
<reference evidence="2" key="2">
    <citation type="journal article" date="2007" name="Science">
        <title>Draft genome sequence of the sexually transmitted pathogen Trichomonas vaginalis.</title>
        <authorList>
            <person name="Carlton J.M."/>
            <person name="Hirt R.P."/>
            <person name="Silva J.C."/>
            <person name="Delcher A.L."/>
            <person name="Schatz M."/>
            <person name="Zhao Q."/>
            <person name="Wortman J.R."/>
            <person name="Bidwell S.L."/>
            <person name="Alsmark U.C.M."/>
            <person name="Besteiro S."/>
            <person name="Sicheritz-Ponten T."/>
            <person name="Noel C.J."/>
            <person name="Dacks J.B."/>
            <person name="Foster P.G."/>
            <person name="Simillion C."/>
            <person name="Van de Peer Y."/>
            <person name="Miranda-Saavedra D."/>
            <person name="Barton G.J."/>
            <person name="Westrop G.D."/>
            <person name="Mueller S."/>
            <person name="Dessi D."/>
            <person name="Fiori P.L."/>
            <person name="Ren Q."/>
            <person name="Paulsen I."/>
            <person name="Zhang H."/>
            <person name="Bastida-Corcuera F.D."/>
            <person name="Simoes-Barbosa A."/>
            <person name="Brown M.T."/>
            <person name="Hayes R.D."/>
            <person name="Mukherjee M."/>
            <person name="Okumura C.Y."/>
            <person name="Schneider R."/>
            <person name="Smith A.J."/>
            <person name="Vanacova S."/>
            <person name="Villalvazo M."/>
            <person name="Haas B.J."/>
            <person name="Pertea M."/>
            <person name="Feldblyum T.V."/>
            <person name="Utterback T.R."/>
            <person name="Shu C.L."/>
            <person name="Osoegawa K."/>
            <person name="de Jong P.J."/>
            <person name="Hrdy I."/>
            <person name="Horvathova L."/>
            <person name="Zubacova Z."/>
            <person name="Dolezal P."/>
            <person name="Malik S.B."/>
            <person name="Logsdon J.M. Jr."/>
            <person name="Henze K."/>
            <person name="Gupta A."/>
            <person name="Wang C.C."/>
            <person name="Dunne R.L."/>
            <person name="Upcroft J.A."/>
            <person name="Upcroft P."/>
            <person name="White O."/>
            <person name="Salzberg S.L."/>
            <person name="Tang P."/>
            <person name="Chiu C.-H."/>
            <person name="Lee Y.-S."/>
            <person name="Embley T.M."/>
            <person name="Coombs G.H."/>
            <person name="Mottram J.C."/>
            <person name="Tachezy J."/>
            <person name="Fraser-Liggett C.M."/>
            <person name="Johnson P.J."/>
        </authorList>
    </citation>
    <scope>NUCLEOTIDE SEQUENCE [LARGE SCALE GENOMIC DNA]</scope>
    <source>
        <strain evidence="2">G3</strain>
    </source>
</reference>
<keyword evidence="1" id="KW-0812">Transmembrane</keyword>
<keyword evidence="1" id="KW-1133">Transmembrane helix</keyword>
<feature type="transmembrane region" description="Helical" evidence="1">
    <location>
        <begin position="15"/>
        <end position="33"/>
    </location>
</feature>
<name>A2DEG0_TRIV3</name>
<accession>A2DEG0</accession>
<organism evidence="2 3">
    <name type="scientific">Trichomonas vaginalis (strain ATCC PRA-98 / G3)</name>
    <dbReference type="NCBI Taxonomy" id="412133"/>
    <lineage>
        <taxon>Eukaryota</taxon>
        <taxon>Metamonada</taxon>
        <taxon>Parabasalia</taxon>
        <taxon>Trichomonadida</taxon>
        <taxon>Trichomonadidae</taxon>
        <taxon>Trichomonas</taxon>
    </lineage>
</organism>
<proteinExistence type="predicted"/>